<sequence>MLFEAFNSKVEGFTGFTDNVGTKQSEIKGLHNDVVKQRSIMDQQLAELNKEHNSFYQEQKKRYDRTMFAGIFLSVLGASVGYYVIQHV</sequence>
<organism evidence="2">
    <name type="scientific">viral metagenome</name>
    <dbReference type="NCBI Taxonomy" id="1070528"/>
    <lineage>
        <taxon>unclassified sequences</taxon>
        <taxon>metagenomes</taxon>
        <taxon>organismal metagenomes</taxon>
    </lineage>
</organism>
<keyword evidence="1" id="KW-1133">Transmembrane helix</keyword>
<evidence type="ECO:0000313" key="2">
    <source>
        <dbReference type="EMBL" id="QHS97991.1"/>
    </source>
</evidence>
<dbReference type="EMBL" id="MN739312">
    <property type="protein sequence ID" value="QHS97991.1"/>
    <property type="molecule type" value="Genomic_DNA"/>
</dbReference>
<evidence type="ECO:0000256" key="1">
    <source>
        <dbReference type="SAM" id="Phobius"/>
    </source>
</evidence>
<name>A0A6C0C1N0_9ZZZZ</name>
<accession>A0A6C0C1N0</accession>
<feature type="transmembrane region" description="Helical" evidence="1">
    <location>
        <begin position="66"/>
        <end position="85"/>
    </location>
</feature>
<keyword evidence="1" id="KW-0472">Membrane</keyword>
<keyword evidence="1" id="KW-0812">Transmembrane</keyword>
<reference evidence="2" key="1">
    <citation type="journal article" date="2020" name="Nature">
        <title>Giant virus diversity and host interactions through global metagenomics.</title>
        <authorList>
            <person name="Schulz F."/>
            <person name="Roux S."/>
            <person name="Paez-Espino D."/>
            <person name="Jungbluth S."/>
            <person name="Walsh D.A."/>
            <person name="Denef V.J."/>
            <person name="McMahon K.D."/>
            <person name="Konstantinidis K.T."/>
            <person name="Eloe-Fadrosh E.A."/>
            <person name="Kyrpides N.C."/>
            <person name="Woyke T."/>
        </authorList>
    </citation>
    <scope>NUCLEOTIDE SEQUENCE</scope>
    <source>
        <strain evidence="2">GVMAG-M-3300020182-84</strain>
    </source>
</reference>
<protein>
    <submittedName>
        <fullName evidence="2">Uncharacterized protein</fullName>
    </submittedName>
</protein>
<proteinExistence type="predicted"/>
<dbReference type="AlphaFoldDB" id="A0A6C0C1N0"/>